<dbReference type="EC" id="2.7.1.12" evidence="3 9"/>
<evidence type="ECO:0000256" key="3">
    <source>
        <dbReference type="ARBA" id="ARBA00012054"/>
    </source>
</evidence>
<dbReference type="GO" id="GO:0005737">
    <property type="term" value="C:cytoplasm"/>
    <property type="evidence" value="ECO:0007669"/>
    <property type="project" value="TreeGrafter"/>
</dbReference>
<keyword evidence="4 9" id="KW-0808">Transferase</keyword>
<organism evidence="10 11">
    <name type="scientific">Digitaria exilis</name>
    <dbReference type="NCBI Taxonomy" id="1010633"/>
    <lineage>
        <taxon>Eukaryota</taxon>
        <taxon>Viridiplantae</taxon>
        <taxon>Streptophyta</taxon>
        <taxon>Embryophyta</taxon>
        <taxon>Tracheophyta</taxon>
        <taxon>Spermatophyta</taxon>
        <taxon>Magnoliopsida</taxon>
        <taxon>Liliopsida</taxon>
        <taxon>Poales</taxon>
        <taxon>Poaceae</taxon>
        <taxon>PACMAD clade</taxon>
        <taxon>Panicoideae</taxon>
        <taxon>Panicodae</taxon>
        <taxon>Paniceae</taxon>
        <taxon>Anthephorinae</taxon>
        <taxon>Digitaria</taxon>
    </lineage>
</organism>
<evidence type="ECO:0000313" key="11">
    <source>
        <dbReference type="Proteomes" id="UP000636709"/>
    </source>
</evidence>
<evidence type="ECO:0000256" key="6">
    <source>
        <dbReference type="ARBA" id="ARBA00022777"/>
    </source>
</evidence>
<evidence type="ECO:0000256" key="4">
    <source>
        <dbReference type="ARBA" id="ARBA00022679"/>
    </source>
</evidence>
<reference evidence="10" key="1">
    <citation type="submission" date="2020-07" db="EMBL/GenBank/DDBJ databases">
        <title>Genome sequence and genetic diversity analysis of an under-domesticated orphan crop, white fonio (Digitaria exilis).</title>
        <authorList>
            <person name="Bennetzen J.L."/>
            <person name="Chen S."/>
            <person name="Ma X."/>
            <person name="Wang X."/>
            <person name="Yssel A.E.J."/>
            <person name="Chaluvadi S.R."/>
            <person name="Johnson M."/>
            <person name="Gangashetty P."/>
            <person name="Hamidou F."/>
            <person name="Sanogo M.D."/>
            <person name="Zwaenepoel A."/>
            <person name="Wallace J."/>
            <person name="Van De Peer Y."/>
            <person name="Van Deynze A."/>
        </authorList>
    </citation>
    <scope>NUCLEOTIDE SEQUENCE</scope>
    <source>
        <tissue evidence="10">Leaves</tissue>
    </source>
</reference>
<dbReference type="FunFam" id="3.40.50.300:FF:000522">
    <property type="entry name" value="Gluconokinase"/>
    <property type="match status" value="1"/>
</dbReference>
<dbReference type="GO" id="GO:0005524">
    <property type="term" value="F:ATP binding"/>
    <property type="evidence" value="ECO:0007669"/>
    <property type="project" value="UniProtKB-KW"/>
</dbReference>
<comment type="similarity">
    <text evidence="2 9">Belongs to the gluconokinase GntK/GntV family.</text>
</comment>
<dbReference type="Pfam" id="PF13671">
    <property type="entry name" value="AAA_33"/>
    <property type="match status" value="1"/>
</dbReference>
<comment type="catalytic activity">
    <reaction evidence="8 9">
        <text>D-gluconate + ATP = 6-phospho-D-gluconate + ADP + H(+)</text>
        <dbReference type="Rhea" id="RHEA:19433"/>
        <dbReference type="ChEBI" id="CHEBI:15378"/>
        <dbReference type="ChEBI" id="CHEBI:18391"/>
        <dbReference type="ChEBI" id="CHEBI:30616"/>
        <dbReference type="ChEBI" id="CHEBI:58759"/>
        <dbReference type="ChEBI" id="CHEBI:456216"/>
        <dbReference type="EC" id="2.7.1.12"/>
    </reaction>
</comment>
<dbReference type="SUPFAM" id="SSF52540">
    <property type="entry name" value="P-loop containing nucleoside triphosphate hydrolases"/>
    <property type="match status" value="1"/>
</dbReference>
<dbReference type="Gene3D" id="3.40.50.300">
    <property type="entry name" value="P-loop containing nucleotide triphosphate hydrolases"/>
    <property type="match status" value="1"/>
</dbReference>
<dbReference type="GO" id="GO:0005975">
    <property type="term" value="P:carbohydrate metabolic process"/>
    <property type="evidence" value="ECO:0007669"/>
    <property type="project" value="InterPro"/>
</dbReference>
<evidence type="ECO:0000256" key="9">
    <source>
        <dbReference type="RuleBase" id="RU363066"/>
    </source>
</evidence>
<keyword evidence="5 9" id="KW-0547">Nucleotide-binding</keyword>
<keyword evidence="7 9" id="KW-0067">ATP-binding</keyword>
<evidence type="ECO:0000313" key="10">
    <source>
        <dbReference type="EMBL" id="KAF8662272.1"/>
    </source>
</evidence>
<dbReference type="UniPathway" id="UPA00792"/>
<dbReference type="InterPro" id="IPR027417">
    <property type="entry name" value="P-loop_NTPase"/>
</dbReference>
<keyword evidence="11" id="KW-1185">Reference proteome</keyword>
<sequence>MKLKSATWASWVWKWTKWNRTRRAAVRCRRRRLQLPIPLSLTRGPVEPGGESRRWSAMAGSDPLLAHPGLAIVIMGVSGCGKSTVAALLAEALSCSFIEADDYHSETNKAKMSKGIPLSDADRTPWLESLRDAIRDRLDHGEDVVVSCSALQLKYREVLRAADRSYKPGGYAMCRVKFVCLRASAEVISERMQRRSSEGKHFMPASLLQSQLDLLQIDEAEGITEVDATTVRPTDIVRDTISQFREELASTVPSGF</sequence>
<accession>A0A835AH57</accession>
<keyword evidence="6 9" id="KW-0418">Kinase</keyword>
<proteinExistence type="inferred from homology"/>
<dbReference type="NCBIfam" id="TIGR01313">
    <property type="entry name" value="therm_gnt_kin"/>
    <property type="match status" value="1"/>
</dbReference>
<dbReference type="InterPro" id="IPR006001">
    <property type="entry name" value="Therm_gnt_kin"/>
</dbReference>
<dbReference type="CDD" id="cd02021">
    <property type="entry name" value="GntK"/>
    <property type="match status" value="1"/>
</dbReference>
<dbReference type="OrthoDB" id="275177at2759"/>
<evidence type="ECO:0000256" key="5">
    <source>
        <dbReference type="ARBA" id="ARBA00022741"/>
    </source>
</evidence>
<comment type="pathway">
    <text evidence="1 9">Carbohydrate acid metabolism; D-gluconate degradation.</text>
</comment>
<evidence type="ECO:0000256" key="8">
    <source>
        <dbReference type="ARBA" id="ARBA00048090"/>
    </source>
</evidence>
<comment type="caution">
    <text evidence="10">The sequence shown here is derived from an EMBL/GenBank/DDBJ whole genome shotgun (WGS) entry which is preliminary data.</text>
</comment>
<dbReference type="AlphaFoldDB" id="A0A835AH57"/>
<dbReference type="GO" id="GO:0046316">
    <property type="term" value="F:gluconokinase activity"/>
    <property type="evidence" value="ECO:0007669"/>
    <property type="project" value="UniProtKB-EC"/>
</dbReference>
<gene>
    <name evidence="10" type="ORF">HU200_056476</name>
</gene>
<dbReference type="EMBL" id="JACEFO010002381">
    <property type="protein sequence ID" value="KAF8662272.1"/>
    <property type="molecule type" value="Genomic_DNA"/>
</dbReference>
<dbReference type="PANTHER" id="PTHR43442:SF3">
    <property type="entry name" value="GLUCONOKINASE-RELATED"/>
    <property type="match status" value="1"/>
</dbReference>
<evidence type="ECO:0000256" key="7">
    <source>
        <dbReference type="ARBA" id="ARBA00022840"/>
    </source>
</evidence>
<name>A0A835AH57_9POAL</name>
<evidence type="ECO:0000256" key="1">
    <source>
        <dbReference type="ARBA" id="ARBA00004875"/>
    </source>
</evidence>
<evidence type="ECO:0000256" key="2">
    <source>
        <dbReference type="ARBA" id="ARBA00008420"/>
    </source>
</evidence>
<dbReference type="PANTHER" id="PTHR43442">
    <property type="entry name" value="GLUCONOKINASE-RELATED"/>
    <property type="match status" value="1"/>
</dbReference>
<dbReference type="Proteomes" id="UP000636709">
    <property type="component" value="Unassembled WGS sequence"/>
</dbReference>
<protein>
    <recommendedName>
        <fullName evidence="3 9">Gluconokinase</fullName>
        <ecNumber evidence="3 9">2.7.1.12</ecNumber>
    </recommendedName>
</protein>